<keyword evidence="1" id="KW-1185">Reference proteome</keyword>
<evidence type="ECO:0000313" key="2">
    <source>
        <dbReference type="RefSeq" id="XP_073906303.1"/>
    </source>
</evidence>
<proteinExistence type="predicted"/>
<dbReference type="RefSeq" id="XP_073906303.1">
    <property type="nucleotide sequence ID" value="XM_074050202.1"/>
</dbReference>
<evidence type="ECO:0000313" key="1">
    <source>
        <dbReference type="Proteomes" id="UP001732720"/>
    </source>
</evidence>
<protein>
    <submittedName>
        <fullName evidence="2">Metal transporter CNNM3 isoform X1</fullName>
    </submittedName>
</protein>
<dbReference type="Proteomes" id="UP001732720">
    <property type="component" value="Chromosome 12"/>
</dbReference>
<name>A0AC58KMY5_CASCN</name>
<gene>
    <name evidence="2" type="primary">Cnnm3</name>
</gene>
<accession>A0AC58KMY5</accession>
<sequence length="736" mass="78903">MAAAAAAAAAGQLGWVLAALCLGNAAGEAAPGPRLLGFCLEEDGAAGAGLVRAGAAREATFRLRLFGSGFTNSSWTWVAPEGAGCPEGGMGAAAGEAVTPTGEWRALLRLRVEVGRPHSALLAVRVEPGGGAAEEAAPPWALGLGAAGLLALAALARGLQLSALALAPAEVQVLRESGSEAERAAARRLEPSRRWAGCALGALLLLASLAQAALAVLLYRAAGQRTVPAVLGCAGLVFLVGEVLPAAVSGRWALALAPHALGLSRLAVLLTLPVALPVGQLLELAVRPGRLRERVLELARGGGDPYSDLSKGVLRYRTVEDVLTPLQDCFMLDASAVLDFGVLASIMQSGYTRIPVYEEERSNIVDMLYLKDLVFVDPEDCTPLSTITRFYNHPLHFVFNDTKLDAVLEEFKKGKSHLAIVQKVNNEGEGDPFYEVLGLVTLEDVIEEIIRSEILDESEDYRATTVRKKTVCLNTPLKRKEEFSLFKVSDDEYKVKISPQLLLATQRFLSREVDVFSPLRISEKVLLHLLKHPSVNQEVKFDESNRLAAHHYLYQRSQPVDYFILILQGRVEVEIGKEGLKFENGAFTYYGVSALTAPSSVHQSPVSSCQPIRHDLQPEPADSTRSSTYCPDYTVRALSDLQLIKVTRLQYLNALLATRAQSLPPSPENADFQAIPGSQTRLLSDKSAAAGGLGIDPRVFSALLRIEPRASCLLGSNHSSRSGIPVEESPGRNPGV</sequence>
<organism evidence="1 2">
    <name type="scientific">Castor canadensis</name>
    <name type="common">American beaver</name>
    <dbReference type="NCBI Taxonomy" id="51338"/>
    <lineage>
        <taxon>Eukaryota</taxon>
        <taxon>Metazoa</taxon>
        <taxon>Chordata</taxon>
        <taxon>Craniata</taxon>
        <taxon>Vertebrata</taxon>
        <taxon>Euteleostomi</taxon>
        <taxon>Mammalia</taxon>
        <taxon>Eutheria</taxon>
        <taxon>Euarchontoglires</taxon>
        <taxon>Glires</taxon>
        <taxon>Rodentia</taxon>
        <taxon>Castorimorpha</taxon>
        <taxon>Castoridae</taxon>
        <taxon>Castor</taxon>
    </lineage>
</organism>
<reference evidence="2" key="1">
    <citation type="submission" date="2025-08" db="UniProtKB">
        <authorList>
            <consortium name="RefSeq"/>
        </authorList>
    </citation>
    <scope>IDENTIFICATION</scope>
</reference>